<dbReference type="eggNOG" id="KOG3104">
    <property type="taxonomic scope" value="Eukaryota"/>
</dbReference>
<accession>A0A0L0DGN7</accession>
<evidence type="ECO:0000313" key="3">
    <source>
        <dbReference type="Proteomes" id="UP000054408"/>
    </source>
</evidence>
<feature type="region of interest" description="Disordered" evidence="1">
    <location>
        <begin position="52"/>
        <end position="72"/>
    </location>
</feature>
<keyword evidence="2" id="KW-0418">Kinase</keyword>
<dbReference type="RefSeq" id="XP_013755907.1">
    <property type="nucleotide sequence ID" value="XM_013900453.1"/>
</dbReference>
<organism evidence="2 3">
    <name type="scientific">Thecamonas trahens ATCC 50062</name>
    <dbReference type="NCBI Taxonomy" id="461836"/>
    <lineage>
        <taxon>Eukaryota</taxon>
        <taxon>Apusozoa</taxon>
        <taxon>Apusomonadida</taxon>
        <taxon>Apusomonadidae</taxon>
        <taxon>Thecamonas</taxon>
    </lineage>
</organism>
<dbReference type="PANTHER" id="PTHR22504:SF0">
    <property type="entry name" value="REPRESSOR OF RNA POLYMERASE III TRANSCRIPTION MAF1 HOMOLOG"/>
    <property type="match status" value="1"/>
</dbReference>
<feature type="compositionally biased region" description="Low complexity" evidence="1">
    <location>
        <begin position="257"/>
        <end position="268"/>
    </location>
</feature>
<feature type="compositionally biased region" description="Polar residues" evidence="1">
    <location>
        <begin position="54"/>
        <end position="64"/>
    </location>
</feature>
<gene>
    <name evidence="2" type="ORF">AMSG_07396</name>
</gene>
<keyword evidence="2" id="KW-0808">Transferase</keyword>
<sequence>MKFLVSRSLEELNLVFSGLSSQGILGRIENYSCKPSGRDKRMEKNLDARIRSEIASSPEMTSLTASAASGSSSSVGQLLPPIASASTASGAAVPSQADLERLAAEAAAGTSVASSSSQLSVGSPSTLSRSPTTPYTEAFRYDISDSPFGSLIEPANRMTMIHLIEVLNMSFTDYDFSGLRANSFERLRLAEALSRLDATLAPLFPSYHMTLKPRLWKTMEQEIEPSACDVYAYLPDEAYSSLFVDALWSANLFSTTPSSAASCSSSSWPRPPSSPTRTTSSPCSISTASSLWAATACPT</sequence>
<protein>
    <submittedName>
        <fullName evidence="2">Mitogen-activated protein kinase</fullName>
    </submittedName>
</protein>
<dbReference type="GO" id="GO:0016480">
    <property type="term" value="P:negative regulation of transcription by RNA polymerase III"/>
    <property type="evidence" value="ECO:0007669"/>
    <property type="project" value="InterPro"/>
</dbReference>
<dbReference type="GO" id="GO:0016301">
    <property type="term" value="F:kinase activity"/>
    <property type="evidence" value="ECO:0007669"/>
    <property type="project" value="UniProtKB-KW"/>
</dbReference>
<evidence type="ECO:0000256" key="1">
    <source>
        <dbReference type="SAM" id="MobiDB-lite"/>
    </source>
</evidence>
<dbReference type="InterPro" id="IPR038564">
    <property type="entry name" value="Maf1_sf"/>
</dbReference>
<dbReference type="EMBL" id="GL349468">
    <property type="protein sequence ID" value="KNC51504.1"/>
    <property type="molecule type" value="Genomic_DNA"/>
</dbReference>
<dbReference type="GO" id="GO:0000994">
    <property type="term" value="F:RNA polymerase III core binding"/>
    <property type="evidence" value="ECO:0007669"/>
    <property type="project" value="TreeGrafter"/>
</dbReference>
<dbReference type="GO" id="GO:0005634">
    <property type="term" value="C:nucleus"/>
    <property type="evidence" value="ECO:0007669"/>
    <property type="project" value="TreeGrafter"/>
</dbReference>
<dbReference type="PANTHER" id="PTHR22504">
    <property type="entry name" value="REPRESSOR OF RNA POLYMERASE III TRANSCRIPTION MAF1"/>
    <property type="match status" value="1"/>
</dbReference>
<keyword evidence="3" id="KW-1185">Reference proteome</keyword>
<name>A0A0L0DGN7_THETB</name>
<reference evidence="2 3" key="1">
    <citation type="submission" date="2010-05" db="EMBL/GenBank/DDBJ databases">
        <title>The Genome Sequence of Thecamonas trahens ATCC 50062.</title>
        <authorList>
            <consortium name="The Broad Institute Genome Sequencing Platform"/>
            <person name="Russ C."/>
            <person name="Cuomo C."/>
            <person name="Shea T."/>
            <person name="Young S.K."/>
            <person name="Zeng Q."/>
            <person name="Koehrsen M."/>
            <person name="Haas B."/>
            <person name="Borodovsky M."/>
            <person name="Guigo R."/>
            <person name="Alvarado L."/>
            <person name="Berlin A."/>
            <person name="Bochicchio J."/>
            <person name="Borenstein D."/>
            <person name="Chapman S."/>
            <person name="Chen Z."/>
            <person name="Freedman E."/>
            <person name="Gellesch M."/>
            <person name="Goldberg J."/>
            <person name="Griggs A."/>
            <person name="Gujja S."/>
            <person name="Heilman E."/>
            <person name="Heiman D."/>
            <person name="Hepburn T."/>
            <person name="Howarth C."/>
            <person name="Jen D."/>
            <person name="Larson L."/>
            <person name="Mehta T."/>
            <person name="Park D."/>
            <person name="Pearson M."/>
            <person name="Roberts A."/>
            <person name="Saif S."/>
            <person name="Shenoy N."/>
            <person name="Sisk P."/>
            <person name="Stolte C."/>
            <person name="Sykes S."/>
            <person name="Thomson T."/>
            <person name="Walk T."/>
            <person name="White J."/>
            <person name="Yandava C."/>
            <person name="Burger G."/>
            <person name="Gray M.W."/>
            <person name="Holland P.W.H."/>
            <person name="King N."/>
            <person name="Lang F.B.F."/>
            <person name="Roger A.J."/>
            <person name="Ruiz-Trillo I."/>
            <person name="Lander E."/>
            <person name="Nusbaum C."/>
        </authorList>
    </citation>
    <scope>NUCLEOTIDE SEQUENCE [LARGE SCALE GENOMIC DNA]</scope>
    <source>
        <strain evidence="2 3">ATCC 50062</strain>
    </source>
</reference>
<evidence type="ECO:0000313" key="2">
    <source>
        <dbReference type="EMBL" id="KNC51504.1"/>
    </source>
</evidence>
<dbReference type="Pfam" id="PF09174">
    <property type="entry name" value="Maf1"/>
    <property type="match status" value="1"/>
</dbReference>
<dbReference type="Proteomes" id="UP000054408">
    <property type="component" value="Unassembled WGS sequence"/>
</dbReference>
<dbReference type="AlphaFoldDB" id="A0A0L0DGN7"/>
<dbReference type="InterPro" id="IPR015257">
    <property type="entry name" value="Maf1"/>
</dbReference>
<dbReference type="OrthoDB" id="277029at2759"/>
<dbReference type="STRING" id="461836.A0A0L0DGN7"/>
<dbReference type="OMA" id="DEREGMM"/>
<dbReference type="Gene3D" id="3.40.1000.50">
    <property type="entry name" value="Repressor of RNA polymerase III transcription Maf1"/>
    <property type="match status" value="1"/>
</dbReference>
<proteinExistence type="predicted"/>
<feature type="region of interest" description="Disordered" evidence="1">
    <location>
        <begin position="257"/>
        <end position="284"/>
    </location>
</feature>
<feature type="compositionally biased region" description="Low complexity" evidence="1">
    <location>
        <begin position="275"/>
        <end position="284"/>
    </location>
</feature>
<dbReference type="GeneID" id="25566322"/>